<dbReference type="EMBL" id="LT838813">
    <property type="protein sequence ID" value="SMD44763.1"/>
    <property type="molecule type" value="Genomic_DNA"/>
</dbReference>
<dbReference type="Proteomes" id="UP000192333">
    <property type="component" value="Chromosome I"/>
</dbReference>
<feature type="signal peptide" evidence="1">
    <location>
        <begin position="1"/>
        <end position="22"/>
    </location>
</feature>
<dbReference type="PROSITE" id="PS51257">
    <property type="entry name" value="PROKAR_LIPOPROTEIN"/>
    <property type="match status" value="1"/>
</dbReference>
<feature type="chain" id="PRO_5012642103" description="DUF4136 domain-containing protein" evidence="1">
    <location>
        <begin position="23"/>
        <end position="187"/>
    </location>
</feature>
<dbReference type="InterPro" id="IPR025411">
    <property type="entry name" value="DUF4136"/>
</dbReference>
<evidence type="ECO:0000256" key="1">
    <source>
        <dbReference type="SAM" id="SignalP"/>
    </source>
</evidence>
<sequence length="187" mass="21333">MKKTLFLILFMLPFLISCSTVMKTYSYKDKKADLNQYKTYAWINLEHFELDNKAGNKLYAHYILDLANKELEKKGFILDVNNPDAVFLFDTQIDDKIAYSQTPQVSVGVGVAGPGYYVGGAVPVAGGNIIEEQYQEGLLFIEMFDSKTNNLVWKGWAQEEVNIYTNGEDLLQRAVTQIFMRLPVKHK</sequence>
<organism evidence="3 4">
    <name type="scientific">Aquiflexum balticum DSM 16537</name>
    <dbReference type="NCBI Taxonomy" id="758820"/>
    <lineage>
        <taxon>Bacteria</taxon>
        <taxon>Pseudomonadati</taxon>
        <taxon>Bacteroidota</taxon>
        <taxon>Cytophagia</taxon>
        <taxon>Cytophagales</taxon>
        <taxon>Cyclobacteriaceae</taxon>
        <taxon>Aquiflexum</taxon>
    </lineage>
</organism>
<evidence type="ECO:0000259" key="2">
    <source>
        <dbReference type="Pfam" id="PF13590"/>
    </source>
</evidence>
<dbReference type="RefSeq" id="WP_084121550.1">
    <property type="nucleotide sequence ID" value="NZ_LT838813.1"/>
</dbReference>
<reference evidence="4" key="1">
    <citation type="submission" date="2017-04" db="EMBL/GenBank/DDBJ databases">
        <authorList>
            <person name="Varghese N."/>
            <person name="Submissions S."/>
        </authorList>
    </citation>
    <scope>NUCLEOTIDE SEQUENCE [LARGE SCALE GENOMIC DNA]</scope>
    <source>
        <strain evidence="4">DSM 16537</strain>
    </source>
</reference>
<proteinExistence type="predicted"/>
<evidence type="ECO:0000313" key="3">
    <source>
        <dbReference type="EMBL" id="SMD44763.1"/>
    </source>
</evidence>
<accession>A0A1W2H777</accession>
<protein>
    <recommendedName>
        <fullName evidence="2">DUF4136 domain-containing protein</fullName>
    </recommendedName>
</protein>
<name>A0A1W2H777_9BACT</name>
<keyword evidence="4" id="KW-1185">Reference proteome</keyword>
<dbReference type="AlphaFoldDB" id="A0A1W2H777"/>
<dbReference type="OrthoDB" id="118896at2"/>
<feature type="domain" description="DUF4136" evidence="2">
    <location>
        <begin position="27"/>
        <end position="183"/>
    </location>
</feature>
<dbReference type="Pfam" id="PF13590">
    <property type="entry name" value="DUF4136"/>
    <property type="match status" value="1"/>
</dbReference>
<evidence type="ECO:0000313" key="4">
    <source>
        <dbReference type="Proteomes" id="UP000192333"/>
    </source>
</evidence>
<dbReference type="STRING" id="758820.SAMN00777080_3396"/>
<gene>
    <name evidence="3" type="ORF">SAMN00777080_3396</name>
</gene>
<dbReference type="Gene3D" id="3.30.160.670">
    <property type="match status" value="1"/>
</dbReference>
<keyword evidence="1" id="KW-0732">Signal</keyword>